<feature type="transmembrane region" description="Helical" evidence="5">
    <location>
        <begin position="421"/>
        <end position="439"/>
    </location>
</feature>
<feature type="transmembrane region" description="Helical" evidence="5">
    <location>
        <begin position="12"/>
        <end position="30"/>
    </location>
</feature>
<dbReference type="Pfam" id="PF07690">
    <property type="entry name" value="MFS_1"/>
    <property type="match status" value="1"/>
</dbReference>
<feature type="transmembrane region" description="Helical" evidence="5">
    <location>
        <begin position="141"/>
        <end position="162"/>
    </location>
</feature>
<feature type="transmembrane region" description="Helical" evidence="5">
    <location>
        <begin position="367"/>
        <end position="391"/>
    </location>
</feature>
<feature type="transmembrane region" description="Helical" evidence="5">
    <location>
        <begin position="330"/>
        <end position="355"/>
    </location>
</feature>
<feature type="transmembrane region" description="Helical" evidence="5">
    <location>
        <begin position="174"/>
        <end position="196"/>
    </location>
</feature>
<dbReference type="GO" id="GO:0015134">
    <property type="term" value="F:hexuronate transmembrane transporter activity"/>
    <property type="evidence" value="ECO:0007669"/>
    <property type="project" value="TreeGrafter"/>
</dbReference>
<dbReference type="AlphaFoldDB" id="A0A975G5S7"/>
<dbReference type="RefSeq" id="WP_211629374.1">
    <property type="nucleotide sequence ID" value="NZ_CP073100.1"/>
</dbReference>
<evidence type="ECO:0000256" key="5">
    <source>
        <dbReference type="SAM" id="Phobius"/>
    </source>
</evidence>
<evidence type="ECO:0000259" key="6">
    <source>
        <dbReference type="PROSITE" id="PS50850"/>
    </source>
</evidence>
<keyword evidence="2 5" id="KW-0812">Transmembrane</keyword>
<reference evidence="7" key="1">
    <citation type="submission" date="2021-04" db="EMBL/GenBank/DDBJ databases">
        <title>Luteolibacter sp. 32A isolated from the skin of an Anderson's salamander (Ambystoma andersonii).</title>
        <authorList>
            <person name="Spergser J."/>
            <person name="Busse H.-J."/>
        </authorList>
    </citation>
    <scope>NUCLEOTIDE SEQUENCE</scope>
    <source>
        <strain evidence="7">32A</strain>
    </source>
</reference>
<accession>A0A975G5S7</accession>
<dbReference type="Gene3D" id="1.20.1250.20">
    <property type="entry name" value="MFS general substrate transporter like domains"/>
    <property type="match status" value="2"/>
</dbReference>
<name>A0A975G5S7_9BACT</name>
<dbReference type="PROSITE" id="PS50850">
    <property type="entry name" value="MFS"/>
    <property type="match status" value="1"/>
</dbReference>
<keyword evidence="4 5" id="KW-0472">Membrane</keyword>
<keyword evidence="8" id="KW-1185">Reference proteome</keyword>
<proteinExistence type="predicted"/>
<feature type="transmembrane region" description="Helical" evidence="5">
    <location>
        <begin position="277"/>
        <end position="296"/>
    </location>
</feature>
<dbReference type="InterPro" id="IPR020846">
    <property type="entry name" value="MFS_dom"/>
</dbReference>
<dbReference type="Proteomes" id="UP000676169">
    <property type="component" value="Chromosome"/>
</dbReference>
<organism evidence="7 8">
    <name type="scientific">Luteolibacter ambystomatis</name>
    <dbReference type="NCBI Taxonomy" id="2824561"/>
    <lineage>
        <taxon>Bacteria</taxon>
        <taxon>Pseudomonadati</taxon>
        <taxon>Verrucomicrobiota</taxon>
        <taxon>Verrucomicrobiia</taxon>
        <taxon>Verrucomicrobiales</taxon>
        <taxon>Verrucomicrobiaceae</taxon>
        <taxon>Luteolibacter</taxon>
    </lineage>
</organism>
<dbReference type="EMBL" id="CP073100">
    <property type="protein sequence ID" value="QUE49313.1"/>
    <property type="molecule type" value="Genomic_DNA"/>
</dbReference>
<feature type="transmembrane region" description="Helical" evidence="5">
    <location>
        <begin position="308"/>
        <end position="324"/>
    </location>
</feature>
<dbReference type="InterPro" id="IPR011701">
    <property type="entry name" value="MFS"/>
</dbReference>
<feature type="transmembrane region" description="Helical" evidence="5">
    <location>
        <begin position="82"/>
        <end position="103"/>
    </location>
</feature>
<protein>
    <submittedName>
        <fullName evidence="7">MFS transporter</fullName>
    </submittedName>
</protein>
<gene>
    <name evidence="7" type="ORF">KBB96_10560</name>
</gene>
<dbReference type="SUPFAM" id="SSF103473">
    <property type="entry name" value="MFS general substrate transporter"/>
    <property type="match status" value="1"/>
</dbReference>
<keyword evidence="3 5" id="KW-1133">Transmembrane helix</keyword>
<feature type="transmembrane region" description="Helical" evidence="5">
    <location>
        <begin position="237"/>
        <end position="257"/>
    </location>
</feature>
<evidence type="ECO:0000313" key="7">
    <source>
        <dbReference type="EMBL" id="QUE49313.1"/>
    </source>
</evidence>
<feature type="transmembrane region" description="Helical" evidence="5">
    <location>
        <begin position="51"/>
        <end position="70"/>
    </location>
</feature>
<evidence type="ECO:0000256" key="2">
    <source>
        <dbReference type="ARBA" id="ARBA00022692"/>
    </source>
</evidence>
<evidence type="ECO:0000256" key="4">
    <source>
        <dbReference type="ARBA" id="ARBA00023136"/>
    </source>
</evidence>
<dbReference type="InterPro" id="IPR036259">
    <property type="entry name" value="MFS_trans_sf"/>
</dbReference>
<evidence type="ECO:0000313" key="8">
    <source>
        <dbReference type="Proteomes" id="UP000676169"/>
    </source>
</evidence>
<dbReference type="GO" id="GO:0016020">
    <property type="term" value="C:membrane"/>
    <property type="evidence" value="ECO:0007669"/>
    <property type="project" value="UniProtKB-SubCell"/>
</dbReference>
<dbReference type="InterPro" id="IPR050382">
    <property type="entry name" value="MFS_Na/Anion_cotransporter"/>
</dbReference>
<evidence type="ECO:0000256" key="3">
    <source>
        <dbReference type="ARBA" id="ARBA00022989"/>
    </source>
</evidence>
<comment type="subcellular location">
    <subcellularLocation>
        <location evidence="1">Membrane</location>
        <topology evidence="1">Multi-pass membrane protein</topology>
    </subcellularLocation>
</comment>
<feature type="domain" description="Major facilitator superfamily (MFS) profile" evidence="6">
    <location>
        <begin position="16"/>
        <end position="447"/>
    </location>
</feature>
<dbReference type="PANTHER" id="PTHR11662">
    <property type="entry name" value="SOLUTE CARRIER FAMILY 17"/>
    <property type="match status" value="1"/>
</dbReference>
<evidence type="ECO:0000256" key="1">
    <source>
        <dbReference type="ARBA" id="ARBA00004141"/>
    </source>
</evidence>
<dbReference type="KEGG" id="lamb:KBB96_10560"/>
<dbReference type="PANTHER" id="PTHR11662:SF285">
    <property type="entry name" value="HEXURONATE TRANSPORTER"/>
    <property type="match status" value="1"/>
</dbReference>
<dbReference type="CDD" id="cd17319">
    <property type="entry name" value="MFS_ExuT_GudP_like"/>
    <property type="match status" value="1"/>
</dbReference>
<sequence length="449" mass="48380">MPTSWSGKIRGLRWWIVVIVFLAAVLNYVDRQVLSALAPTIQHDLGMDDRAYADLVNLFLVAYTIAYLISGKLVDKLGTRGGAALFVIWWSLANVATTFVQGVRSLGACRFMLGLGEAGVWPAASKAVSEWFPAKERATAIGLYTMGATVGATLAPSIVIPLSKWTLPGLGEGWRTAFLITGIAGFAWLVPWLLLYRKPRESRFISAEELSLIEEDAGAENTGAAWTWKQVLTYRPVWLLLLGRLLTDPIWYFFQFWFAKYLHDGRGVSQDALTMTWMIYAAAGVGSLTGGWLSGLGVKSVGAPASRLRVMLGCALLMPVAWFIPQASSVAGVMTLAVCAVILSLAWLTNITALVVDLVPKHSVATVFSVVAAGSTLGGVLMNSVVATMVAGPSTKPAGFLDEALRTVCGPLLRSVEGRGYAPWFTVMAVLPLLAFLILRGGGLLRRRA</sequence>